<organism evidence="8 9">
    <name type="scientific">Bradyrhizobium japonicum</name>
    <dbReference type="NCBI Taxonomy" id="375"/>
    <lineage>
        <taxon>Bacteria</taxon>
        <taxon>Pseudomonadati</taxon>
        <taxon>Pseudomonadota</taxon>
        <taxon>Alphaproteobacteria</taxon>
        <taxon>Hyphomicrobiales</taxon>
        <taxon>Nitrobacteraceae</taxon>
        <taxon>Bradyrhizobium</taxon>
    </lineage>
</organism>
<dbReference type="Proteomes" id="UP000181962">
    <property type="component" value="Chromosome"/>
</dbReference>
<keyword evidence="3" id="KW-0472">Membrane</keyword>
<dbReference type="SUPFAM" id="SSF56925">
    <property type="entry name" value="OMPA-like"/>
    <property type="match status" value="1"/>
</dbReference>
<dbReference type="InterPro" id="IPR027385">
    <property type="entry name" value="Beta-barrel_OMP"/>
</dbReference>
<proteinExistence type="inferred from homology"/>
<dbReference type="GO" id="GO:0009279">
    <property type="term" value="C:cell outer membrane"/>
    <property type="evidence" value="ECO:0007669"/>
    <property type="project" value="UniProtKB-SubCell"/>
</dbReference>
<feature type="signal peptide" evidence="6">
    <location>
        <begin position="1"/>
        <end position="20"/>
    </location>
</feature>
<reference evidence="8 9" key="1">
    <citation type="submission" date="2016-11" db="EMBL/GenBank/DDBJ databases">
        <title>Complete Genome Sequence of Bradyrhizobium sp. strain J5, an isolated from soybean nodule in Hokkaido.</title>
        <authorList>
            <person name="Kanehara K."/>
        </authorList>
    </citation>
    <scope>NUCLEOTIDE SEQUENCE [LARGE SCALE GENOMIC DNA]</scope>
    <source>
        <strain evidence="8 9">J5</strain>
    </source>
</reference>
<dbReference type="RefSeq" id="WP_071915118.1">
    <property type="nucleotide sequence ID" value="NZ_CP017637.1"/>
</dbReference>
<dbReference type="InterPro" id="IPR011250">
    <property type="entry name" value="OMP/PagP_B-barrel"/>
</dbReference>
<feature type="chain" id="PRO_5013199395" description="Outer membrane protein beta-barrel domain-containing protein" evidence="6">
    <location>
        <begin position="21"/>
        <end position="268"/>
    </location>
</feature>
<dbReference type="PANTHER" id="PTHR34001:SF3">
    <property type="entry name" value="BLL7405 PROTEIN"/>
    <property type="match status" value="1"/>
</dbReference>
<keyword evidence="2 6" id="KW-0732">Signal</keyword>
<dbReference type="AlphaFoldDB" id="A0A1L3FHU3"/>
<accession>A0A1L3FHU3</accession>
<dbReference type="Gene3D" id="2.40.160.20">
    <property type="match status" value="1"/>
</dbReference>
<evidence type="ECO:0000256" key="1">
    <source>
        <dbReference type="ARBA" id="ARBA00004442"/>
    </source>
</evidence>
<evidence type="ECO:0000256" key="3">
    <source>
        <dbReference type="ARBA" id="ARBA00023136"/>
    </source>
</evidence>
<comment type="subcellular location">
    <subcellularLocation>
        <location evidence="1">Cell outer membrane</location>
    </subcellularLocation>
</comment>
<gene>
    <name evidence="8" type="ORF">BKD09_31375</name>
</gene>
<dbReference type="Pfam" id="PF13505">
    <property type="entry name" value="OMP_b-brl"/>
    <property type="match status" value="1"/>
</dbReference>
<evidence type="ECO:0000256" key="2">
    <source>
        <dbReference type="ARBA" id="ARBA00022729"/>
    </source>
</evidence>
<keyword evidence="4" id="KW-0998">Cell outer membrane</keyword>
<evidence type="ECO:0000256" key="5">
    <source>
        <dbReference type="ARBA" id="ARBA00038306"/>
    </source>
</evidence>
<evidence type="ECO:0000313" key="9">
    <source>
        <dbReference type="Proteomes" id="UP000181962"/>
    </source>
</evidence>
<dbReference type="InterPro" id="IPR051692">
    <property type="entry name" value="OMP-like"/>
</dbReference>
<dbReference type="PANTHER" id="PTHR34001">
    <property type="entry name" value="BLL7405 PROTEIN"/>
    <property type="match status" value="1"/>
</dbReference>
<evidence type="ECO:0000259" key="7">
    <source>
        <dbReference type="Pfam" id="PF13505"/>
    </source>
</evidence>
<sequence length="268" mass="27833">MKKIVLAAAGSLLFVTAASAADMAPRYTKAPVVAPVYNWGGLYLGINGGGGSAHTCWDIFNDSGFPIVPSVPEGCHNATGATVGGQIGYRWQATNWVFGLEAQGNWADFRGSNASQYAVFGTTSLLNDVTKVDAFGLFTGQVGYAFNNVLLYAKGGAAVVHDKYSLTVTPAGAAALAPFFAVVAGQTGAVGSETRWGGTVGAGIEFGFAPGWSVAVEYDHLFMGSRDVTTNTIAPFAAPPSTHRISQDIDIGTVRVNYTFGGPVVAKY</sequence>
<protein>
    <recommendedName>
        <fullName evidence="7">Outer membrane protein beta-barrel domain-containing protein</fullName>
    </recommendedName>
</protein>
<dbReference type="OrthoDB" id="8016903at2"/>
<feature type="domain" description="Outer membrane protein beta-barrel" evidence="7">
    <location>
        <begin position="12"/>
        <end position="232"/>
    </location>
</feature>
<evidence type="ECO:0000313" key="8">
    <source>
        <dbReference type="EMBL" id="APG12851.1"/>
    </source>
</evidence>
<comment type="similarity">
    <text evidence="5">Belongs to the Omp25/RopB family.</text>
</comment>
<evidence type="ECO:0000256" key="4">
    <source>
        <dbReference type="ARBA" id="ARBA00023237"/>
    </source>
</evidence>
<dbReference type="EMBL" id="CP017637">
    <property type="protein sequence ID" value="APG12851.1"/>
    <property type="molecule type" value="Genomic_DNA"/>
</dbReference>
<name>A0A1L3FHU3_BRAJP</name>
<evidence type="ECO:0000256" key="6">
    <source>
        <dbReference type="SAM" id="SignalP"/>
    </source>
</evidence>